<keyword evidence="3" id="KW-1185">Reference proteome</keyword>
<organism evidence="2 3">
    <name type="scientific">Brassica carinata</name>
    <name type="common">Ethiopian mustard</name>
    <name type="synonym">Abyssinian cabbage</name>
    <dbReference type="NCBI Taxonomy" id="52824"/>
    <lineage>
        <taxon>Eukaryota</taxon>
        <taxon>Viridiplantae</taxon>
        <taxon>Streptophyta</taxon>
        <taxon>Embryophyta</taxon>
        <taxon>Tracheophyta</taxon>
        <taxon>Spermatophyta</taxon>
        <taxon>Magnoliopsida</taxon>
        <taxon>eudicotyledons</taxon>
        <taxon>Gunneridae</taxon>
        <taxon>Pentapetalae</taxon>
        <taxon>rosids</taxon>
        <taxon>malvids</taxon>
        <taxon>Brassicales</taxon>
        <taxon>Brassicaceae</taxon>
        <taxon>Brassiceae</taxon>
        <taxon>Brassica</taxon>
    </lineage>
</organism>
<sequence>MVPFTGEKYLKSPGDGEALSIFVKFIWETKRDEKRAQDTLIKLLIIVMGSYAHFIWEKGEEEEELIAAASPAMVKNAKKLINTKNKSNEETVTYKRLEVVVCEDPFDKSTKTSWAFCRLGYTQVKKWSEDVKSLQYYSFPGPDRARLTDQPTRPACTSFSDGGHNVINRNGVPSNPYRLANRSPPTTRPPHCG</sequence>
<protein>
    <submittedName>
        <fullName evidence="2">Uncharacterized protein</fullName>
    </submittedName>
</protein>
<feature type="region of interest" description="Disordered" evidence="1">
    <location>
        <begin position="159"/>
        <end position="193"/>
    </location>
</feature>
<reference evidence="2 3" key="1">
    <citation type="submission" date="2020-02" db="EMBL/GenBank/DDBJ databases">
        <authorList>
            <person name="Ma Q."/>
            <person name="Huang Y."/>
            <person name="Song X."/>
            <person name="Pei D."/>
        </authorList>
    </citation>
    <scope>NUCLEOTIDE SEQUENCE [LARGE SCALE GENOMIC DNA]</scope>
    <source>
        <strain evidence="2">Sxm20200214</strain>
        <tissue evidence="2">Leaf</tissue>
    </source>
</reference>
<evidence type="ECO:0000256" key="1">
    <source>
        <dbReference type="SAM" id="MobiDB-lite"/>
    </source>
</evidence>
<proteinExistence type="predicted"/>
<evidence type="ECO:0000313" key="2">
    <source>
        <dbReference type="EMBL" id="KAG2315768.1"/>
    </source>
</evidence>
<evidence type="ECO:0000313" key="3">
    <source>
        <dbReference type="Proteomes" id="UP000886595"/>
    </source>
</evidence>
<dbReference type="Proteomes" id="UP000886595">
    <property type="component" value="Unassembled WGS sequence"/>
</dbReference>
<dbReference type="AlphaFoldDB" id="A0A8X7VPQ7"/>
<dbReference type="EMBL" id="JAAMPC010000004">
    <property type="protein sequence ID" value="KAG2315768.1"/>
    <property type="molecule type" value="Genomic_DNA"/>
</dbReference>
<dbReference type="OrthoDB" id="2020241at2759"/>
<gene>
    <name evidence="2" type="ORF">Bca52824_018890</name>
</gene>
<accession>A0A8X7VPQ7</accession>
<name>A0A8X7VPQ7_BRACI</name>
<comment type="caution">
    <text evidence="2">The sequence shown here is derived from an EMBL/GenBank/DDBJ whole genome shotgun (WGS) entry which is preliminary data.</text>
</comment>